<dbReference type="AlphaFoldDB" id="A0A5D4IT68"/>
<dbReference type="InterPro" id="IPR003439">
    <property type="entry name" value="ABC_transporter-like_ATP-bd"/>
</dbReference>
<feature type="transmembrane region" description="Helical" evidence="7">
    <location>
        <begin position="150"/>
        <end position="170"/>
    </location>
</feature>
<evidence type="ECO:0000256" key="5">
    <source>
        <dbReference type="ARBA" id="ARBA00022989"/>
    </source>
</evidence>
<dbReference type="GO" id="GO:0034040">
    <property type="term" value="F:ATPase-coupled lipid transmembrane transporter activity"/>
    <property type="evidence" value="ECO:0007669"/>
    <property type="project" value="TreeGrafter"/>
</dbReference>
<keyword evidence="11" id="KW-1185">Reference proteome</keyword>
<dbReference type="InterPro" id="IPR011527">
    <property type="entry name" value="ABC1_TM_dom"/>
</dbReference>
<comment type="caution">
    <text evidence="10">The sequence shown here is derived from an EMBL/GenBank/DDBJ whole genome shotgun (WGS) entry which is preliminary data.</text>
</comment>
<feature type="transmembrane region" description="Helical" evidence="7">
    <location>
        <begin position="72"/>
        <end position="96"/>
    </location>
</feature>
<feature type="transmembrane region" description="Helical" evidence="7">
    <location>
        <begin position="264"/>
        <end position="283"/>
    </location>
</feature>
<dbReference type="InterPro" id="IPR027417">
    <property type="entry name" value="P-loop_NTPase"/>
</dbReference>
<reference evidence="10 11" key="1">
    <citation type="submission" date="2019-08" db="EMBL/GenBank/DDBJ databases">
        <title>Draft genome for granaticin producer strain Streptomyces parvus C05.</title>
        <authorList>
            <person name="Gonzalez-Pimentel J.L."/>
        </authorList>
    </citation>
    <scope>NUCLEOTIDE SEQUENCE [LARGE SCALE GENOMIC DNA]</scope>
    <source>
        <strain evidence="10 11">C05</strain>
    </source>
</reference>
<evidence type="ECO:0000256" key="7">
    <source>
        <dbReference type="SAM" id="Phobius"/>
    </source>
</evidence>
<dbReference type="SMART" id="SM00382">
    <property type="entry name" value="AAA"/>
    <property type="match status" value="1"/>
</dbReference>
<sequence>MNVASAATGHALPVAGGRATAGEVWRLSRGHRLRLAAVGLAGILSTAVDLIPPVAIGYLVDRVRAGTADLGTVLTVTGVMALSAVLGAAGTAVTIAHATRIYHTVLAALRERLVSRAMLLPQHLVERAGTGDLISRSSDDVTAVADAAPAVIPALTVTAFTVVVSLAGLAALEWPYAAAFAVVLPVYALAMRWYLRIGPRVYRAERAAMSARAQQILESQRGYATVLGFGLAEHRHRAVLTDSWGVAVQSIRARTVQSMLNARLNLGECLSLAAVLVVGFVLVDHGLSTVGGATTAMLLVLRLLGPVNQLMFVVDTLQSALASLSRMIGVVTIPTAEAAGASTTTPQGQAGAAETATAVRLRGVSFHYADGPAVLDGIDLDIPAGRHIAVVGPSGAGKTTLASVIAGVHRPDDGTVTRPRRTAVISQEVHVFAGTLRENLTLAAPEATDGDIRAALETTGAAELLDLSAEALDTVVGTGGHPLTEAEAQQLALARLLLADPELAILDEATAEAGSAHAERLDRASEAVLAGRSGIVIAHRLSQAATCDRIVVMDAGRVIETGTHDELLTVGGTYARLWAVWQAGQHIGASR</sequence>
<dbReference type="GO" id="GO:0005524">
    <property type="term" value="F:ATP binding"/>
    <property type="evidence" value="ECO:0007669"/>
    <property type="project" value="UniProtKB-KW"/>
</dbReference>
<evidence type="ECO:0000259" key="8">
    <source>
        <dbReference type="PROSITE" id="PS50893"/>
    </source>
</evidence>
<dbReference type="Pfam" id="PF00664">
    <property type="entry name" value="ABC_membrane"/>
    <property type="match status" value="1"/>
</dbReference>
<keyword evidence="3" id="KW-0547">Nucleotide-binding</keyword>
<keyword evidence="4 10" id="KW-0067">ATP-binding</keyword>
<protein>
    <submittedName>
        <fullName evidence="10">ABC transporter ATP-binding protein</fullName>
    </submittedName>
</protein>
<evidence type="ECO:0000313" key="10">
    <source>
        <dbReference type="EMBL" id="TYR56491.1"/>
    </source>
</evidence>
<dbReference type="Gene3D" id="1.20.1560.10">
    <property type="entry name" value="ABC transporter type 1, transmembrane domain"/>
    <property type="match status" value="1"/>
</dbReference>
<proteinExistence type="predicted"/>
<dbReference type="RefSeq" id="WP_148903732.1">
    <property type="nucleotide sequence ID" value="NZ_VSZQ01000138.1"/>
</dbReference>
<dbReference type="CDD" id="cd07346">
    <property type="entry name" value="ABC_6TM_exporters"/>
    <property type="match status" value="1"/>
</dbReference>
<organism evidence="10 11">
    <name type="scientific">Streptomyces parvus</name>
    <dbReference type="NCBI Taxonomy" id="66428"/>
    <lineage>
        <taxon>Bacteria</taxon>
        <taxon>Bacillati</taxon>
        <taxon>Actinomycetota</taxon>
        <taxon>Actinomycetes</taxon>
        <taxon>Kitasatosporales</taxon>
        <taxon>Streptomycetaceae</taxon>
        <taxon>Streptomyces</taxon>
    </lineage>
</organism>
<evidence type="ECO:0000256" key="6">
    <source>
        <dbReference type="ARBA" id="ARBA00023136"/>
    </source>
</evidence>
<keyword evidence="2 7" id="KW-0812">Transmembrane</keyword>
<evidence type="ECO:0000256" key="1">
    <source>
        <dbReference type="ARBA" id="ARBA00004651"/>
    </source>
</evidence>
<feature type="domain" description="ABC transmembrane type-1" evidence="9">
    <location>
        <begin position="36"/>
        <end position="319"/>
    </location>
</feature>
<dbReference type="PANTHER" id="PTHR24221">
    <property type="entry name" value="ATP-BINDING CASSETTE SUB-FAMILY B"/>
    <property type="match status" value="1"/>
</dbReference>
<evidence type="ECO:0000256" key="2">
    <source>
        <dbReference type="ARBA" id="ARBA00022692"/>
    </source>
</evidence>
<dbReference type="Proteomes" id="UP000323242">
    <property type="component" value="Unassembled WGS sequence"/>
</dbReference>
<dbReference type="SUPFAM" id="SSF52540">
    <property type="entry name" value="P-loop containing nucleoside triphosphate hydrolases"/>
    <property type="match status" value="1"/>
</dbReference>
<gene>
    <name evidence="10" type="ORF">FY004_23650</name>
</gene>
<evidence type="ECO:0000259" key="9">
    <source>
        <dbReference type="PROSITE" id="PS50929"/>
    </source>
</evidence>
<name>A0A5D4IT68_9ACTN</name>
<dbReference type="GO" id="GO:0005886">
    <property type="term" value="C:plasma membrane"/>
    <property type="evidence" value="ECO:0007669"/>
    <property type="project" value="UniProtKB-SubCell"/>
</dbReference>
<evidence type="ECO:0000256" key="3">
    <source>
        <dbReference type="ARBA" id="ARBA00022741"/>
    </source>
</evidence>
<comment type="subcellular location">
    <subcellularLocation>
        <location evidence="1">Cell membrane</location>
        <topology evidence="1">Multi-pass membrane protein</topology>
    </subcellularLocation>
</comment>
<dbReference type="InterPro" id="IPR003593">
    <property type="entry name" value="AAA+_ATPase"/>
</dbReference>
<dbReference type="InterPro" id="IPR039421">
    <property type="entry name" value="Type_1_exporter"/>
</dbReference>
<dbReference type="Pfam" id="PF00005">
    <property type="entry name" value="ABC_tran"/>
    <property type="match status" value="1"/>
</dbReference>
<evidence type="ECO:0000313" key="11">
    <source>
        <dbReference type="Proteomes" id="UP000323242"/>
    </source>
</evidence>
<keyword evidence="6 7" id="KW-0472">Membrane</keyword>
<feature type="transmembrane region" description="Helical" evidence="7">
    <location>
        <begin position="35"/>
        <end position="60"/>
    </location>
</feature>
<evidence type="ECO:0000256" key="4">
    <source>
        <dbReference type="ARBA" id="ARBA00022840"/>
    </source>
</evidence>
<dbReference type="GO" id="GO:0016887">
    <property type="term" value="F:ATP hydrolysis activity"/>
    <property type="evidence" value="ECO:0007669"/>
    <property type="project" value="InterPro"/>
</dbReference>
<feature type="domain" description="ABC transporter" evidence="8">
    <location>
        <begin position="359"/>
        <end position="580"/>
    </location>
</feature>
<dbReference type="EMBL" id="VSZQ01000138">
    <property type="protein sequence ID" value="TYR56491.1"/>
    <property type="molecule type" value="Genomic_DNA"/>
</dbReference>
<feature type="transmembrane region" description="Helical" evidence="7">
    <location>
        <begin position="176"/>
        <end position="195"/>
    </location>
</feature>
<dbReference type="InterPro" id="IPR036640">
    <property type="entry name" value="ABC1_TM_sf"/>
</dbReference>
<dbReference type="GO" id="GO:0140359">
    <property type="term" value="F:ABC-type transporter activity"/>
    <property type="evidence" value="ECO:0007669"/>
    <property type="project" value="InterPro"/>
</dbReference>
<dbReference type="SUPFAM" id="SSF90123">
    <property type="entry name" value="ABC transporter transmembrane region"/>
    <property type="match status" value="1"/>
</dbReference>
<keyword evidence="5 7" id="KW-1133">Transmembrane helix</keyword>
<accession>A0A5D4IT68</accession>
<dbReference type="PANTHER" id="PTHR24221:SF654">
    <property type="entry name" value="ATP-BINDING CASSETTE SUB-FAMILY B MEMBER 6"/>
    <property type="match status" value="1"/>
</dbReference>
<dbReference type="PROSITE" id="PS50893">
    <property type="entry name" value="ABC_TRANSPORTER_2"/>
    <property type="match status" value="1"/>
</dbReference>
<dbReference type="Gene3D" id="3.40.50.300">
    <property type="entry name" value="P-loop containing nucleotide triphosphate hydrolases"/>
    <property type="match status" value="1"/>
</dbReference>
<dbReference type="PROSITE" id="PS50929">
    <property type="entry name" value="ABC_TM1F"/>
    <property type="match status" value="1"/>
</dbReference>